<evidence type="ECO:0000256" key="5">
    <source>
        <dbReference type="SAM" id="Coils"/>
    </source>
</evidence>
<comment type="caution">
    <text evidence="7">The sequence shown here is derived from an EMBL/GenBank/DDBJ whole genome shotgun (WGS) entry which is preliminary data.</text>
</comment>
<evidence type="ECO:0000259" key="6">
    <source>
        <dbReference type="PROSITE" id="PS50016"/>
    </source>
</evidence>
<proteinExistence type="predicted"/>
<keyword evidence="2 4" id="KW-0863">Zinc-finger</keyword>
<keyword evidence="1" id="KW-0479">Metal-binding</keyword>
<protein>
    <recommendedName>
        <fullName evidence="6">PHD-type domain-containing protein</fullName>
    </recommendedName>
</protein>
<dbReference type="GO" id="GO:0008270">
    <property type="term" value="F:zinc ion binding"/>
    <property type="evidence" value="ECO:0007669"/>
    <property type="project" value="UniProtKB-KW"/>
</dbReference>
<dbReference type="SUPFAM" id="SSF57903">
    <property type="entry name" value="FYVE/PHD zinc finger"/>
    <property type="match status" value="1"/>
</dbReference>
<feature type="domain" description="PHD-type" evidence="6">
    <location>
        <begin position="1"/>
        <end position="57"/>
    </location>
</feature>
<evidence type="ECO:0000313" key="7">
    <source>
        <dbReference type="EMBL" id="KAL0830685.1"/>
    </source>
</evidence>
<evidence type="ECO:0000256" key="3">
    <source>
        <dbReference type="ARBA" id="ARBA00022833"/>
    </source>
</evidence>
<dbReference type="EMBL" id="JBEDNZ010000013">
    <property type="protein sequence ID" value="KAL0830685.1"/>
    <property type="molecule type" value="Genomic_DNA"/>
</dbReference>
<keyword evidence="5" id="KW-0175">Coiled coil</keyword>
<dbReference type="InterPro" id="IPR019786">
    <property type="entry name" value="Zinc_finger_PHD-type_CS"/>
</dbReference>
<reference evidence="7 8" key="1">
    <citation type="submission" date="2024-06" db="EMBL/GenBank/DDBJ databases">
        <title>A chromosome-level genome assembly of beet webworm, Loxostege sticticalis.</title>
        <authorList>
            <person name="Zhang Y."/>
        </authorList>
    </citation>
    <scope>NUCLEOTIDE SEQUENCE [LARGE SCALE GENOMIC DNA]</scope>
    <source>
        <strain evidence="7">AQ028</strain>
        <tissue evidence="7">Male pupae</tissue>
    </source>
</reference>
<name>A0ABD0SYF1_LOXSC</name>
<dbReference type="PROSITE" id="PS01359">
    <property type="entry name" value="ZF_PHD_1"/>
    <property type="match status" value="1"/>
</dbReference>
<evidence type="ECO:0000256" key="2">
    <source>
        <dbReference type="ARBA" id="ARBA00022771"/>
    </source>
</evidence>
<keyword evidence="3" id="KW-0862">Zinc</keyword>
<organism evidence="7 8">
    <name type="scientific">Loxostege sticticalis</name>
    <name type="common">Beet webworm moth</name>
    <dbReference type="NCBI Taxonomy" id="481309"/>
    <lineage>
        <taxon>Eukaryota</taxon>
        <taxon>Metazoa</taxon>
        <taxon>Ecdysozoa</taxon>
        <taxon>Arthropoda</taxon>
        <taxon>Hexapoda</taxon>
        <taxon>Insecta</taxon>
        <taxon>Pterygota</taxon>
        <taxon>Neoptera</taxon>
        <taxon>Endopterygota</taxon>
        <taxon>Lepidoptera</taxon>
        <taxon>Glossata</taxon>
        <taxon>Ditrysia</taxon>
        <taxon>Pyraloidea</taxon>
        <taxon>Crambidae</taxon>
        <taxon>Pyraustinae</taxon>
        <taxon>Loxostege</taxon>
    </lineage>
</organism>
<feature type="coiled-coil region" evidence="5">
    <location>
        <begin position="156"/>
        <end position="183"/>
    </location>
</feature>
<evidence type="ECO:0000313" key="8">
    <source>
        <dbReference type="Proteomes" id="UP001549921"/>
    </source>
</evidence>
<dbReference type="Proteomes" id="UP001549921">
    <property type="component" value="Unassembled WGS sequence"/>
</dbReference>
<gene>
    <name evidence="7" type="ORF">ABMA28_002822</name>
</gene>
<dbReference type="InterPro" id="IPR057251">
    <property type="entry name" value="FP_C"/>
</dbReference>
<dbReference type="Pfam" id="PF25298">
    <property type="entry name" value="Baculo_FP_2nd"/>
    <property type="match status" value="1"/>
</dbReference>
<dbReference type="InterPro" id="IPR019787">
    <property type="entry name" value="Znf_PHD-finger"/>
</dbReference>
<dbReference type="AlphaFoldDB" id="A0ABD0SYF1"/>
<evidence type="ECO:0000256" key="1">
    <source>
        <dbReference type="ARBA" id="ARBA00022723"/>
    </source>
</evidence>
<dbReference type="InterPro" id="IPR011011">
    <property type="entry name" value="Znf_FYVE_PHD"/>
</dbReference>
<dbReference type="PROSITE" id="PS50016">
    <property type="entry name" value="ZF_PHD_2"/>
    <property type="match status" value="1"/>
</dbReference>
<accession>A0ABD0SYF1</accession>
<sequence>MSKCAACPDVINDDSFMECNRCSCKFHLLCTNIDKCELENAPVDFKSKWLCPICLNKQPKNDNSCKPVRPSTPTGMADMTFVNTRRKIQNRTDSDPNIHLSSTSDAGMQNIREIIREELRGVATKSQLSQILSEFNDFKNSLEFISEGFDSIKNDLTAANTEITLLKKENESLRSEMHSLRLRLNTFDQLSRSSNLEIQCVPERKAENLITIVQELGKTVNFNVNEKDISYCSRTAKLQSNSPRPRSILLKLNSPRTRDCLLAAAIEFNKKNPGNKLNTGHLGISSTKVTPIYVTENLSPENKHLHAAARKLAKEKSYKYVWIRGGRVYLRKTETSEAIFVRNEEVLDKLNRL</sequence>
<evidence type="ECO:0000256" key="4">
    <source>
        <dbReference type="PROSITE-ProRule" id="PRU00146"/>
    </source>
</evidence>